<reference evidence="2" key="2">
    <citation type="submission" date="2020-05" db="UniProtKB">
        <authorList>
            <consortium name="EnsemblMetazoa"/>
        </authorList>
    </citation>
    <scope>IDENTIFICATION</scope>
    <source>
        <strain evidence="2">IAEA</strain>
    </source>
</reference>
<keyword evidence="1" id="KW-0732">Signal</keyword>
<sequence length="191" mass="19142">MKSAAALMIILLTAVDVAELTSGCRLAAVGVTEFPFTSLGTTAVAAPLSEQRIVEGDTEGFIMMSVVRPEAVAAPTSLLTLIVVPAGPVGNSCWMGKAADKATAGSELSIISWVIAAAVFGTTSNREGAVTLVGVPSTFVDLVKSVINLSTLATETALAISAISTAAATAATSMGVAVLGGFQSLKLLDGK</sequence>
<dbReference type="EnsemblMetazoa" id="GPAI012690-RA">
    <property type="protein sequence ID" value="GPAI012690-PA"/>
    <property type="gene ID" value="GPAI012690"/>
</dbReference>
<proteinExistence type="predicted"/>
<dbReference type="Proteomes" id="UP000092445">
    <property type="component" value="Unassembled WGS sequence"/>
</dbReference>
<protein>
    <submittedName>
        <fullName evidence="2">Uncharacterized protein</fullName>
    </submittedName>
</protein>
<dbReference type="AlphaFoldDB" id="A0A1A9ZF42"/>
<feature type="chain" id="PRO_5008402836" evidence="1">
    <location>
        <begin position="21"/>
        <end position="191"/>
    </location>
</feature>
<dbReference type="VEuPathDB" id="VectorBase:GPAI012690"/>
<name>A0A1A9ZF42_GLOPL</name>
<accession>A0A1A9ZF42</accession>
<evidence type="ECO:0000256" key="1">
    <source>
        <dbReference type="SAM" id="SignalP"/>
    </source>
</evidence>
<reference evidence="3" key="1">
    <citation type="submission" date="2014-03" db="EMBL/GenBank/DDBJ databases">
        <authorList>
            <person name="Aksoy S."/>
            <person name="Warren W."/>
            <person name="Wilson R.K."/>
        </authorList>
    </citation>
    <scope>NUCLEOTIDE SEQUENCE [LARGE SCALE GENOMIC DNA]</scope>
    <source>
        <strain evidence="3">IAEA</strain>
    </source>
</reference>
<organism evidence="2 3">
    <name type="scientific">Glossina pallidipes</name>
    <name type="common">Tsetse fly</name>
    <dbReference type="NCBI Taxonomy" id="7398"/>
    <lineage>
        <taxon>Eukaryota</taxon>
        <taxon>Metazoa</taxon>
        <taxon>Ecdysozoa</taxon>
        <taxon>Arthropoda</taxon>
        <taxon>Hexapoda</taxon>
        <taxon>Insecta</taxon>
        <taxon>Pterygota</taxon>
        <taxon>Neoptera</taxon>
        <taxon>Endopterygota</taxon>
        <taxon>Diptera</taxon>
        <taxon>Brachycera</taxon>
        <taxon>Muscomorpha</taxon>
        <taxon>Hippoboscoidea</taxon>
        <taxon>Glossinidae</taxon>
        <taxon>Glossina</taxon>
    </lineage>
</organism>
<keyword evidence="3" id="KW-1185">Reference proteome</keyword>
<evidence type="ECO:0000313" key="2">
    <source>
        <dbReference type="EnsemblMetazoa" id="GPAI012690-PA"/>
    </source>
</evidence>
<evidence type="ECO:0000313" key="3">
    <source>
        <dbReference type="Proteomes" id="UP000092445"/>
    </source>
</evidence>
<feature type="signal peptide" evidence="1">
    <location>
        <begin position="1"/>
        <end position="20"/>
    </location>
</feature>